<dbReference type="InterPro" id="IPR009622">
    <property type="entry name" value="NDUFAF4"/>
</dbReference>
<dbReference type="PANTHER" id="PTHR13338:SF4">
    <property type="entry name" value="NADH DEHYDROGENASE [UBIQUINONE] 1 ALPHA SUBCOMPLEX ASSEMBLY FACTOR 4"/>
    <property type="match status" value="1"/>
</dbReference>
<sequence length="152" mass="17657">MGIIFSVIRRKANRFNVENRAQLIISKDKPTPAPQYPSTVKQLEMISKVKTDPNRPLPLVRGNMEEQEFGFHEPKTVPRGRCSLRQALQFINDHETDPVKWSCGNIANEYHINQDMLEKILMFYRTFHVYIPESKNSRGQILVKPPVQPTLK</sequence>
<dbReference type="PANTHER" id="PTHR13338">
    <property type="entry name" value="UPF0240 PROTEIN"/>
    <property type="match status" value="1"/>
</dbReference>
<evidence type="ECO:0008006" key="2">
    <source>
        <dbReference type="Google" id="ProtNLM"/>
    </source>
</evidence>
<gene>
    <name evidence="1" type="ORF">TBIB3V08_LOCUS4419</name>
</gene>
<accession>A0A7R9EVT9</accession>
<organism evidence="1">
    <name type="scientific">Timema bartmani</name>
    <dbReference type="NCBI Taxonomy" id="61472"/>
    <lineage>
        <taxon>Eukaryota</taxon>
        <taxon>Metazoa</taxon>
        <taxon>Ecdysozoa</taxon>
        <taxon>Arthropoda</taxon>
        <taxon>Hexapoda</taxon>
        <taxon>Insecta</taxon>
        <taxon>Pterygota</taxon>
        <taxon>Neoptera</taxon>
        <taxon>Polyneoptera</taxon>
        <taxon>Phasmatodea</taxon>
        <taxon>Timematodea</taxon>
        <taxon>Timematoidea</taxon>
        <taxon>Timematidae</taxon>
        <taxon>Timema</taxon>
    </lineage>
</organism>
<proteinExistence type="predicted"/>
<dbReference type="GO" id="GO:0032981">
    <property type="term" value="P:mitochondrial respiratory chain complex I assembly"/>
    <property type="evidence" value="ECO:0007669"/>
    <property type="project" value="InterPro"/>
</dbReference>
<reference evidence="1" key="1">
    <citation type="submission" date="2020-11" db="EMBL/GenBank/DDBJ databases">
        <authorList>
            <person name="Tran Van P."/>
        </authorList>
    </citation>
    <scope>NUCLEOTIDE SEQUENCE</scope>
</reference>
<dbReference type="EMBL" id="OD565519">
    <property type="protein sequence ID" value="CAD7441976.1"/>
    <property type="molecule type" value="Genomic_DNA"/>
</dbReference>
<evidence type="ECO:0000313" key="1">
    <source>
        <dbReference type="EMBL" id="CAD7441976.1"/>
    </source>
</evidence>
<dbReference type="GO" id="GO:0005739">
    <property type="term" value="C:mitochondrion"/>
    <property type="evidence" value="ECO:0007669"/>
    <property type="project" value="TreeGrafter"/>
</dbReference>
<name>A0A7R9EVT9_9NEOP</name>
<dbReference type="AlphaFoldDB" id="A0A7R9EVT9"/>
<protein>
    <recommendedName>
        <fullName evidence="2">NADH dehydrogenase [ubiquinone] 1 alpha subcomplex assembly factor 4</fullName>
    </recommendedName>
</protein>
<dbReference type="Pfam" id="PF06784">
    <property type="entry name" value="UPF0240"/>
    <property type="match status" value="1"/>
</dbReference>